<comment type="caution">
    <text evidence="1">The sequence shown here is derived from an EMBL/GenBank/DDBJ whole genome shotgun (WGS) entry which is preliminary data.</text>
</comment>
<protein>
    <submittedName>
        <fullName evidence="1">Uncharacterized protein</fullName>
    </submittedName>
</protein>
<organism evidence="1">
    <name type="scientific">mine drainage metagenome</name>
    <dbReference type="NCBI Taxonomy" id="410659"/>
    <lineage>
        <taxon>unclassified sequences</taxon>
        <taxon>metagenomes</taxon>
        <taxon>ecological metagenomes</taxon>
    </lineage>
</organism>
<gene>
    <name evidence="1" type="ORF">GALL_366630</name>
</gene>
<name>A0A1J5QVR3_9ZZZZ</name>
<sequence length="62" mass="6567">MAGRLQFQHRMGLDRVEGGEVVGDVFALFRRHLAAKAAVAQDGVDSGIGKGAGQVVILPKHQ</sequence>
<dbReference type="AlphaFoldDB" id="A0A1J5QVR3"/>
<dbReference type="EMBL" id="MLJW01000908">
    <property type="protein sequence ID" value="OIQ81571.1"/>
    <property type="molecule type" value="Genomic_DNA"/>
</dbReference>
<proteinExistence type="predicted"/>
<accession>A0A1J5QVR3</accession>
<evidence type="ECO:0000313" key="1">
    <source>
        <dbReference type="EMBL" id="OIQ81571.1"/>
    </source>
</evidence>
<reference evidence="1" key="1">
    <citation type="submission" date="2016-10" db="EMBL/GenBank/DDBJ databases">
        <title>Sequence of Gallionella enrichment culture.</title>
        <authorList>
            <person name="Poehlein A."/>
            <person name="Muehling M."/>
            <person name="Daniel R."/>
        </authorList>
    </citation>
    <scope>NUCLEOTIDE SEQUENCE</scope>
</reference>